<dbReference type="GeneID" id="73380688"/>
<keyword evidence="3" id="KW-0134">Cell wall</keyword>
<organism evidence="10 11">
    <name type="scientific">Candida oxycetoniae</name>
    <dbReference type="NCBI Taxonomy" id="497107"/>
    <lineage>
        <taxon>Eukaryota</taxon>
        <taxon>Fungi</taxon>
        <taxon>Dikarya</taxon>
        <taxon>Ascomycota</taxon>
        <taxon>Saccharomycotina</taxon>
        <taxon>Pichiomycetes</taxon>
        <taxon>Debaryomycetaceae</taxon>
        <taxon>Candida/Lodderomyces clade</taxon>
        <taxon>Candida</taxon>
    </lineage>
</organism>
<dbReference type="GO" id="GO:0071555">
    <property type="term" value="P:cell wall organization"/>
    <property type="evidence" value="ECO:0007669"/>
    <property type="project" value="TreeGrafter"/>
</dbReference>
<dbReference type="GO" id="GO:0042973">
    <property type="term" value="F:glucan endo-1,3-beta-D-glucosidase activity"/>
    <property type="evidence" value="ECO:0007669"/>
    <property type="project" value="TreeGrafter"/>
</dbReference>
<evidence type="ECO:0000256" key="2">
    <source>
        <dbReference type="ARBA" id="ARBA00008773"/>
    </source>
</evidence>
<dbReference type="InterPro" id="IPR050732">
    <property type="entry name" value="Beta-glucan_modifiers"/>
</dbReference>
<sequence>MMISIIFTFFLLRLISAVPLPAVITRYHTAAAVTQTTTRTTGTTTVWLPPVGIYILPDGSSSTSTITDTQWNTFPVTFTSVVQKDVPLATQAAAITPALQPETTTTTEGVPTPAPAPQLETTSTTTTEAVPTPAPAPQSETTSTTTTDAAPTTAPATPATSTATSTSTTSTTTSTQTSTPSSTGDLLPHPSTIVYSPYANSGGCKSADDINYDLELIASKGIKKIRSYGTDCGSLTTVLSKCKQLGITVNQGVWMSEAGVNSVDDQIQQIINYGQQNGWDIFDLITIGNEAINSNFVTLDQLIPKLNSVKSQLRSSGYNGYVTTSEPPATFIKYPQLCTDSDIDIVGINPHSYFNTNISPENAGSYITSQQAQVLALCNGKSVWITETGYPSKGKTLGLNVPSPENQKIAVSSIMEATGGDVTILTTYNDFWKDPGPYGIEQYFGVIQLLA</sequence>
<dbReference type="FunFam" id="3.20.20.80:FF:000160">
    <property type="entry name" value="Probable beta-glucosidase btgE"/>
    <property type="match status" value="1"/>
</dbReference>
<evidence type="ECO:0000256" key="4">
    <source>
        <dbReference type="ARBA" id="ARBA00022525"/>
    </source>
</evidence>
<feature type="region of interest" description="Disordered" evidence="8">
    <location>
        <begin position="95"/>
        <end position="189"/>
    </location>
</feature>
<feature type="compositionally biased region" description="Low complexity" evidence="8">
    <location>
        <begin position="96"/>
        <end position="183"/>
    </location>
</feature>
<keyword evidence="7" id="KW-0326">Glycosidase</keyword>
<evidence type="ECO:0000256" key="3">
    <source>
        <dbReference type="ARBA" id="ARBA00022512"/>
    </source>
</evidence>
<evidence type="ECO:0000256" key="6">
    <source>
        <dbReference type="ARBA" id="ARBA00022801"/>
    </source>
</evidence>
<comment type="similarity">
    <text evidence="2">Belongs to the glycosyl hydrolase 17 family.</text>
</comment>
<dbReference type="RefSeq" id="XP_049179916.1">
    <property type="nucleotide sequence ID" value="XM_049324366.1"/>
</dbReference>
<gene>
    <name evidence="10" type="ORF">KGF56_003071</name>
</gene>
<evidence type="ECO:0000256" key="8">
    <source>
        <dbReference type="SAM" id="MobiDB-lite"/>
    </source>
</evidence>
<keyword evidence="6" id="KW-0378">Hydrolase</keyword>
<dbReference type="AlphaFoldDB" id="A0AAI9WXC6"/>
<evidence type="ECO:0000256" key="7">
    <source>
        <dbReference type="ARBA" id="ARBA00023295"/>
    </source>
</evidence>
<keyword evidence="4" id="KW-0964">Secreted</keyword>
<dbReference type="PANTHER" id="PTHR16631">
    <property type="entry name" value="GLUCAN 1,3-BETA-GLUCOSIDASE"/>
    <property type="match status" value="1"/>
</dbReference>
<evidence type="ECO:0000256" key="9">
    <source>
        <dbReference type="SAM" id="SignalP"/>
    </source>
</evidence>
<keyword evidence="5 9" id="KW-0732">Signal</keyword>
<evidence type="ECO:0000256" key="5">
    <source>
        <dbReference type="ARBA" id="ARBA00022729"/>
    </source>
</evidence>
<dbReference type="PANTHER" id="PTHR16631:SF24">
    <property type="entry name" value="FAMILY 17 GLUCOSIDASE SCW11-RELATED"/>
    <property type="match status" value="1"/>
</dbReference>
<dbReference type="Gene3D" id="3.20.20.80">
    <property type="entry name" value="Glycosidases"/>
    <property type="match status" value="2"/>
</dbReference>
<keyword evidence="11" id="KW-1185">Reference proteome</keyword>
<evidence type="ECO:0000256" key="1">
    <source>
        <dbReference type="ARBA" id="ARBA00004191"/>
    </source>
</evidence>
<dbReference type="GO" id="GO:0009986">
    <property type="term" value="C:cell surface"/>
    <property type="evidence" value="ECO:0007669"/>
    <property type="project" value="TreeGrafter"/>
</dbReference>
<comment type="subcellular location">
    <subcellularLocation>
        <location evidence="1">Secreted</location>
        <location evidence="1">Cell wall</location>
    </subcellularLocation>
</comment>
<dbReference type="Proteomes" id="UP001202479">
    <property type="component" value="Unassembled WGS sequence"/>
</dbReference>
<evidence type="ECO:0000313" key="11">
    <source>
        <dbReference type="Proteomes" id="UP001202479"/>
    </source>
</evidence>
<dbReference type="SUPFAM" id="SSF51445">
    <property type="entry name" value="(Trans)glycosidases"/>
    <property type="match status" value="1"/>
</dbReference>
<reference evidence="10" key="1">
    <citation type="journal article" date="2022" name="DNA Res.">
        <title>Genome analysis of five recently described species of the CUG-Ser clade uncovers Candida theae as a new hybrid lineage with pathogenic potential in the Candida parapsilosis species complex.</title>
        <authorList>
            <person name="Mixao V."/>
            <person name="Del Olmo V."/>
            <person name="Hegedusova E."/>
            <person name="Saus E."/>
            <person name="Pryszcz L."/>
            <person name="Cillingova A."/>
            <person name="Nosek J."/>
            <person name="Gabaldon T."/>
        </authorList>
    </citation>
    <scope>NUCLEOTIDE SEQUENCE</scope>
    <source>
        <strain evidence="10">CBS 10844</strain>
    </source>
</reference>
<evidence type="ECO:0000313" key="10">
    <source>
        <dbReference type="EMBL" id="KAI3404171.1"/>
    </source>
</evidence>
<protein>
    <submittedName>
        <fullName evidence="10">SCW11</fullName>
    </submittedName>
</protein>
<proteinExistence type="inferred from homology"/>
<comment type="caution">
    <text evidence="10">The sequence shown here is derived from an EMBL/GenBank/DDBJ whole genome shotgun (WGS) entry which is preliminary data.</text>
</comment>
<accession>A0AAI9WXC6</accession>
<dbReference type="EMBL" id="JAHUZD010000107">
    <property type="protein sequence ID" value="KAI3404171.1"/>
    <property type="molecule type" value="Genomic_DNA"/>
</dbReference>
<feature type="chain" id="PRO_5042609102" evidence="9">
    <location>
        <begin position="18"/>
        <end position="451"/>
    </location>
</feature>
<feature type="signal peptide" evidence="9">
    <location>
        <begin position="1"/>
        <end position="17"/>
    </location>
</feature>
<dbReference type="GO" id="GO:0005576">
    <property type="term" value="C:extracellular region"/>
    <property type="evidence" value="ECO:0007669"/>
    <property type="project" value="TreeGrafter"/>
</dbReference>
<dbReference type="InterPro" id="IPR017853">
    <property type="entry name" value="GH"/>
</dbReference>
<dbReference type="GO" id="GO:0009277">
    <property type="term" value="C:fungal-type cell wall"/>
    <property type="evidence" value="ECO:0007669"/>
    <property type="project" value="TreeGrafter"/>
</dbReference>
<name>A0AAI9WXC6_9ASCO</name>